<dbReference type="PANTHER" id="PTHR22911:SF6">
    <property type="entry name" value="SOLUTE CARRIER FAMILY 35 MEMBER G1"/>
    <property type="match status" value="1"/>
</dbReference>
<protein>
    <submittedName>
        <fullName evidence="9">High mobility group protein DSP1 like protein</fullName>
    </submittedName>
</protein>
<keyword evidence="10" id="KW-1185">Reference proteome</keyword>
<dbReference type="AlphaFoldDB" id="A0A8T0FN66"/>
<dbReference type="InterPro" id="IPR036910">
    <property type="entry name" value="HMG_box_dom_sf"/>
</dbReference>
<reference evidence="9" key="2">
    <citation type="submission" date="2020-06" db="EMBL/GenBank/DDBJ databases">
        <authorList>
            <person name="Sheffer M."/>
        </authorList>
    </citation>
    <scope>NUCLEOTIDE SEQUENCE</scope>
</reference>
<name>A0A8T0FN66_ARGBR</name>
<feature type="domain" description="HMG box" evidence="8">
    <location>
        <begin position="97"/>
        <end position="165"/>
    </location>
</feature>
<dbReference type="InterPro" id="IPR000620">
    <property type="entry name" value="EamA_dom"/>
</dbReference>
<feature type="compositionally biased region" description="Basic and acidic residues" evidence="6">
    <location>
        <begin position="234"/>
        <end position="253"/>
    </location>
</feature>
<proteinExistence type="predicted"/>
<feature type="transmembrane region" description="Helical" evidence="7">
    <location>
        <begin position="352"/>
        <end position="374"/>
    </location>
</feature>
<dbReference type="Pfam" id="PF09011">
    <property type="entry name" value="HMG_box_2"/>
    <property type="match status" value="1"/>
</dbReference>
<evidence type="ECO:0000256" key="6">
    <source>
        <dbReference type="SAM" id="MobiDB-lite"/>
    </source>
</evidence>
<feature type="transmembrane region" description="Helical" evidence="7">
    <location>
        <begin position="327"/>
        <end position="346"/>
    </location>
</feature>
<comment type="subcellular location">
    <subcellularLocation>
        <location evidence="1">Membrane</location>
        <topology evidence="1">Multi-pass membrane protein</topology>
    </subcellularLocation>
</comment>
<evidence type="ECO:0000256" key="1">
    <source>
        <dbReference type="ARBA" id="ARBA00004141"/>
    </source>
</evidence>
<evidence type="ECO:0000256" key="4">
    <source>
        <dbReference type="ARBA" id="ARBA00023136"/>
    </source>
</evidence>
<keyword evidence="3 7" id="KW-1133">Transmembrane helix</keyword>
<dbReference type="OrthoDB" id="6502282at2759"/>
<evidence type="ECO:0000313" key="9">
    <source>
        <dbReference type="EMBL" id="KAF8791805.1"/>
    </source>
</evidence>
<keyword evidence="4 7" id="KW-0472">Membrane</keyword>
<organism evidence="9 10">
    <name type="scientific">Argiope bruennichi</name>
    <name type="common">Wasp spider</name>
    <name type="synonym">Aranea bruennichi</name>
    <dbReference type="NCBI Taxonomy" id="94029"/>
    <lineage>
        <taxon>Eukaryota</taxon>
        <taxon>Metazoa</taxon>
        <taxon>Ecdysozoa</taxon>
        <taxon>Arthropoda</taxon>
        <taxon>Chelicerata</taxon>
        <taxon>Arachnida</taxon>
        <taxon>Araneae</taxon>
        <taxon>Araneomorphae</taxon>
        <taxon>Entelegynae</taxon>
        <taxon>Araneoidea</taxon>
        <taxon>Araneidae</taxon>
        <taxon>Argiope</taxon>
    </lineage>
</organism>
<evidence type="ECO:0000256" key="2">
    <source>
        <dbReference type="ARBA" id="ARBA00022692"/>
    </source>
</evidence>
<evidence type="ECO:0000259" key="8">
    <source>
        <dbReference type="PROSITE" id="PS50118"/>
    </source>
</evidence>
<feature type="transmembrane region" description="Helical" evidence="7">
    <location>
        <begin position="447"/>
        <end position="466"/>
    </location>
</feature>
<evidence type="ECO:0000256" key="5">
    <source>
        <dbReference type="PROSITE-ProRule" id="PRU00267"/>
    </source>
</evidence>
<feature type="transmembrane region" description="Helical" evidence="7">
    <location>
        <begin position="381"/>
        <end position="403"/>
    </location>
</feature>
<dbReference type="GO" id="GO:0005634">
    <property type="term" value="C:nucleus"/>
    <property type="evidence" value="ECO:0007669"/>
    <property type="project" value="UniProtKB-UniRule"/>
</dbReference>
<dbReference type="PROSITE" id="PS50118">
    <property type="entry name" value="HMG_BOX_2"/>
    <property type="match status" value="2"/>
</dbReference>
<keyword evidence="5" id="KW-0539">Nucleus</keyword>
<feature type="domain" description="HMG box" evidence="8">
    <location>
        <begin position="8"/>
        <end position="77"/>
    </location>
</feature>
<dbReference type="Pfam" id="PF00892">
    <property type="entry name" value="EamA"/>
    <property type="match status" value="2"/>
</dbReference>
<reference evidence="9" key="1">
    <citation type="journal article" date="2020" name="bioRxiv">
        <title>Chromosome-level reference genome of the European wasp spider Argiope bruennichi: a resource for studies on range expansion and evolutionary adaptation.</title>
        <authorList>
            <person name="Sheffer M.M."/>
            <person name="Hoppe A."/>
            <person name="Krehenwinkel H."/>
            <person name="Uhl G."/>
            <person name="Kuss A.W."/>
            <person name="Jensen L."/>
            <person name="Jensen C."/>
            <person name="Gillespie R.G."/>
            <person name="Hoff K.J."/>
            <person name="Prost S."/>
        </authorList>
    </citation>
    <scope>NUCLEOTIDE SEQUENCE</scope>
</reference>
<keyword evidence="5" id="KW-0238">DNA-binding</keyword>
<feature type="transmembrane region" description="Helical" evidence="7">
    <location>
        <begin position="478"/>
        <end position="498"/>
    </location>
</feature>
<feature type="DNA-binding region" description="HMG box" evidence="5">
    <location>
        <begin position="97"/>
        <end position="165"/>
    </location>
</feature>
<dbReference type="SMART" id="SM00398">
    <property type="entry name" value="HMG"/>
    <property type="match status" value="2"/>
</dbReference>
<feature type="transmembrane region" description="Helical" evidence="7">
    <location>
        <begin position="297"/>
        <end position="315"/>
    </location>
</feature>
<sequence>MDNDDNRPRPRMSAYAFFVLACHEEQQKHPEEYVDTDEFWERCPDQWKTMSEQEKLRFNQMAEEDKIRYASEMANYKPVGGEKAPVRKRRTKNPNAPKRPLPALFWFAKNERPKVKELMPDAAAIEVFAEVARRWNNASIETKAKYDVLAAEDETRYQKEVKAYKEAPRPSAPSDEKPLTSPVDNLSCSIGSGTGTNSANNNMPNWLQRKPSAIQEQPLVSKYGDQFDTYPDDAAEKDNRKLSDQTDGPKDEQPESCFDKNFSLYKGLFYSSMSSVFFSLSSVIVKYVKDISPGELAVLRFVGILIFTLPLVIYSREPPFGPRPIRHLLIFRGLVGATSLFLRFVAFQNLPIADASVIIFSIPVFVAVLARIFLKEPCGFFHAFTVLLTLLGIVLITKLPLILADEIAKYSKSHFFGVGAALGSTLFGASVYVVIRKMTAVHHSIIMFNFGWVAIIETVCLTFLTGEFVAPTCGLEQWLVILLGIFSFCGQMLLTLALKTEHASPVAIVRAATDIVLAFFWQIWFFNEIPDAYSISGAVLVSSCVVLISIRKWVMTLPEHSSIRKRAYLLTI</sequence>
<accession>A0A8T0FN66</accession>
<feature type="DNA-binding region" description="HMG box" evidence="5">
    <location>
        <begin position="8"/>
        <end position="77"/>
    </location>
</feature>
<evidence type="ECO:0000313" key="10">
    <source>
        <dbReference type="Proteomes" id="UP000807504"/>
    </source>
</evidence>
<dbReference type="Gene3D" id="1.10.30.10">
    <property type="entry name" value="High mobility group box domain"/>
    <property type="match status" value="2"/>
</dbReference>
<dbReference type="Pfam" id="PF00505">
    <property type="entry name" value="HMG_box"/>
    <property type="match status" value="1"/>
</dbReference>
<keyword evidence="2 7" id="KW-0812">Transmembrane</keyword>
<dbReference type="PROSITE" id="PS51257">
    <property type="entry name" value="PROKAR_LIPOPROTEIN"/>
    <property type="match status" value="1"/>
</dbReference>
<dbReference type="Proteomes" id="UP000807504">
    <property type="component" value="Unassembled WGS sequence"/>
</dbReference>
<dbReference type="PRINTS" id="PR00886">
    <property type="entry name" value="HIGHMOBLTY12"/>
</dbReference>
<dbReference type="InterPro" id="IPR009071">
    <property type="entry name" value="HMG_box_dom"/>
</dbReference>
<feature type="transmembrane region" description="Helical" evidence="7">
    <location>
        <begin position="507"/>
        <end position="526"/>
    </location>
</feature>
<dbReference type="SUPFAM" id="SSF103481">
    <property type="entry name" value="Multidrug resistance efflux transporter EmrE"/>
    <property type="match status" value="2"/>
</dbReference>
<feature type="region of interest" description="Disordered" evidence="6">
    <location>
        <begin position="163"/>
        <end position="184"/>
    </location>
</feature>
<dbReference type="PANTHER" id="PTHR22911">
    <property type="entry name" value="ACYL-MALONYL CONDENSING ENZYME-RELATED"/>
    <property type="match status" value="1"/>
</dbReference>
<dbReference type="SUPFAM" id="SSF47095">
    <property type="entry name" value="HMG-box"/>
    <property type="match status" value="2"/>
</dbReference>
<feature type="transmembrane region" description="Helical" evidence="7">
    <location>
        <begin position="532"/>
        <end position="550"/>
    </location>
</feature>
<gene>
    <name evidence="9" type="ORF">HNY73_003484</name>
</gene>
<dbReference type="GO" id="GO:0003677">
    <property type="term" value="F:DNA binding"/>
    <property type="evidence" value="ECO:0007669"/>
    <property type="project" value="UniProtKB-UniRule"/>
</dbReference>
<dbReference type="EMBL" id="JABXBU010000003">
    <property type="protein sequence ID" value="KAF8791805.1"/>
    <property type="molecule type" value="Genomic_DNA"/>
</dbReference>
<evidence type="ECO:0000256" key="7">
    <source>
        <dbReference type="SAM" id="Phobius"/>
    </source>
</evidence>
<dbReference type="InterPro" id="IPR037185">
    <property type="entry name" value="EmrE-like"/>
</dbReference>
<dbReference type="CDD" id="cd21978">
    <property type="entry name" value="HMG-box_HMGB_rpt1"/>
    <property type="match status" value="1"/>
</dbReference>
<feature type="transmembrane region" description="Helical" evidence="7">
    <location>
        <begin position="415"/>
        <end position="435"/>
    </location>
</feature>
<evidence type="ECO:0000256" key="3">
    <source>
        <dbReference type="ARBA" id="ARBA00022989"/>
    </source>
</evidence>
<dbReference type="OMA" id="LACHEEQ"/>
<comment type="caution">
    <text evidence="9">The sequence shown here is derived from an EMBL/GenBank/DDBJ whole genome shotgun (WGS) entry which is preliminary data.</text>
</comment>
<feature type="region of interest" description="Disordered" evidence="6">
    <location>
        <begin position="230"/>
        <end position="255"/>
    </location>
</feature>
<dbReference type="GO" id="GO:0016020">
    <property type="term" value="C:membrane"/>
    <property type="evidence" value="ECO:0007669"/>
    <property type="project" value="UniProtKB-SubCell"/>
</dbReference>
<feature type="transmembrane region" description="Helical" evidence="7">
    <location>
        <begin position="268"/>
        <end position="285"/>
    </location>
</feature>
<feature type="compositionally biased region" description="Basic and acidic residues" evidence="6">
    <location>
        <begin position="163"/>
        <end position="178"/>
    </location>
</feature>